<accession>A0ABP8AEG3</accession>
<name>A0ABP8AEG3_9MICO</name>
<dbReference type="Proteomes" id="UP001500213">
    <property type="component" value="Unassembled WGS sequence"/>
</dbReference>
<evidence type="ECO:0000313" key="2">
    <source>
        <dbReference type="EMBL" id="GAA4182563.1"/>
    </source>
</evidence>
<evidence type="ECO:0000256" key="1">
    <source>
        <dbReference type="SAM" id="MobiDB-lite"/>
    </source>
</evidence>
<protein>
    <recommendedName>
        <fullName evidence="4">DUF222 domain-containing protein</fullName>
    </recommendedName>
</protein>
<feature type="compositionally biased region" description="Polar residues" evidence="1">
    <location>
        <begin position="186"/>
        <end position="199"/>
    </location>
</feature>
<feature type="region of interest" description="Disordered" evidence="1">
    <location>
        <begin position="173"/>
        <end position="199"/>
    </location>
</feature>
<evidence type="ECO:0000313" key="3">
    <source>
        <dbReference type="Proteomes" id="UP001500213"/>
    </source>
</evidence>
<proteinExistence type="predicted"/>
<sequence length="199" mass="21042">MGAFGEGIAAASACLDPVLPDSFAILSDDQLVGAAQAVEELSRKVEALQLAVAREFDHRTDETLGEDSLARRLGARKAWGALETVTRTCAKDARERVLESRRLAKLPVIETAVHEGVLGRAQAVAIIGPLIPAADGKDPQLVEAACTNLIELSKTLPATAVVEAAEAWKLVLDPEAPNRWRKPPSRSGSSASDTLETAS</sequence>
<evidence type="ECO:0008006" key="4">
    <source>
        <dbReference type="Google" id="ProtNLM"/>
    </source>
</evidence>
<keyword evidence="3" id="KW-1185">Reference proteome</keyword>
<organism evidence="2 3">
    <name type="scientific">Gryllotalpicola kribbensis</name>
    <dbReference type="NCBI Taxonomy" id="993084"/>
    <lineage>
        <taxon>Bacteria</taxon>
        <taxon>Bacillati</taxon>
        <taxon>Actinomycetota</taxon>
        <taxon>Actinomycetes</taxon>
        <taxon>Micrococcales</taxon>
        <taxon>Microbacteriaceae</taxon>
        <taxon>Gryllotalpicola</taxon>
    </lineage>
</organism>
<dbReference type="RefSeq" id="WP_344772609.1">
    <property type="nucleotide sequence ID" value="NZ_BAABBX010000001.1"/>
</dbReference>
<reference evidence="3" key="1">
    <citation type="journal article" date="2019" name="Int. J. Syst. Evol. Microbiol.">
        <title>The Global Catalogue of Microorganisms (GCM) 10K type strain sequencing project: providing services to taxonomists for standard genome sequencing and annotation.</title>
        <authorList>
            <consortium name="The Broad Institute Genomics Platform"/>
            <consortium name="The Broad Institute Genome Sequencing Center for Infectious Disease"/>
            <person name="Wu L."/>
            <person name="Ma J."/>
        </authorList>
    </citation>
    <scope>NUCLEOTIDE SEQUENCE [LARGE SCALE GENOMIC DNA]</scope>
    <source>
        <strain evidence="3">JCM 17593</strain>
    </source>
</reference>
<gene>
    <name evidence="2" type="ORF">GCM10022288_00660</name>
</gene>
<comment type="caution">
    <text evidence="2">The sequence shown here is derived from an EMBL/GenBank/DDBJ whole genome shotgun (WGS) entry which is preliminary data.</text>
</comment>
<dbReference type="EMBL" id="BAABBX010000001">
    <property type="protein sequence ID" value="GAA4182563.1"/>
    <property type="molecule type" value="Genomic_DNA"/>
</dbReference>